<evidence type="ECO:0000313" key="2">
    <source>
        <dbReference type="EMBL" id="AUX21255.1"/>
    </source>
</evidence>
<gene>
    <name evidence="2" type="ORF">SOCEGT47_017350</name>
</gene>
<feature type="transmembrane region" description="Helical" evidence="1">
    <location>
        <begin position="193"/>
        <end position="214"/>
    </location>
</feature>
<protein>
    <submittedName>
        <fullName evidence="2">Uncharacterized protein</fullName>
    </submittedName>
</protein>
<keyword evidence="1" id="KW-0812">Transmembrane</keyword>
<evidence type="ECO:0000256" key="1">
    <source>
        <dbReference type="SAM" id="Phobius"/>
    </source>
</evidence>
<evidence type="ECO:0000313" key="3">
    <source>
        <dbReference type="Proteomes" id="UP000295781"/>
    </source>
</evidence>
<name>A0A4P2PWL6_SORCE</name>
<dbReference type="Proteomes" id="UP000295781">
    <property type="component" value="Chromosome"/>
</dbReference>
<dbReference type="EMBL" id="CP012670">
    <property type="protein sequence ID" value="AUX21255.1"/>
    <property type="molecule type" value="Genomic_DNA"/>
</dbReference>
<sequence length="274" mass="29026">MSAAGLAVAARPLRPAAGGFFLREYLRVLGGRQARLVSAFMLYGIVGLPVVLGRPDEEMLSAVRTWFGGSQIELKLFLFAWFDLAMNKIAIFSAALLGAGIITDERSKGMLDIYLAKPISLRRYFVVKVLAAAAAMATLHVGATLAGALFFGGSVRGFALSPYLLMSFVHLFAAVFATIFAGVMAVSVHRKLISLLTSVVVLSALVSLAFVGFYNPSLRAISVLNPLYHGVALIDTAEAARARDAVAPVLWLAGYSALALAYGARRAAALAGEE</sequence>
<organism evidence="2 3">
    <name type="scientific">Sorangium cellulosum</name>
    <name type="common">Polyangium cellulosum</name>
    <dbReference type="NCBI Taxonomy" id="56"/>
    <lineage>
        <taxon>Bacteria</taxon>
        <taxon>Pseudomonadati</taxon>
        <taxon>Myxococcota</taxon>
        <taxon>Polyangia</taxon>
        <taxon>Polyangiales</taxon>
        <taxon>Polyangiaceae</taxon>
        <taxon>Sorangium</taxon>
    </lineage>
</organism>
<feature type="transmembrane region" description="Helical" evidence="1">
    <location>
        <begin position="36"/>
        <end position="54"/>
    </location>
</feature>
<dbReference type="OrthoDB" id="5525162at2"/>
<accession>A0A4P2PWL6</accession>
<feature type="transmembrane region" description="Helical" evidence="1">
    <location>
        <begin position="74"/>
        <end position="103"/>
    </location>
</feature>
<keyword evidence="1" id="KW-1133">Transmembrane helix</keyword>
<feature type="transmembrane region" description="Helical" evidence="1">
    <location>
        <begin position="245"/>
        <end position="264"/>
    </location>
</feature>
<feature type="transmembrane region" description="Helical" evidence="1">
    <location>
        <begin position="163"/>
        <end position="186"/>
    </location>
</feature>
<feature type="transmembrane region" description="Helical" evidence="1">
    <location>
        <begin position="124"/>
        <end position="151"/>
    </location>
</feature>
<reference evidence="2 3" key="1">
    <citation type="submission" date="2015-09" db="EMBL/GenBank/DDBJ databases">
        <title>Sorangium comparison.</title>
        <authorList>
            <person name="Zaburannyi N."/>
            <person name="Bunk B."/>
            <person name="Overmann J."/>
            <person name="Mueller R."/>
        </authorList>
    </citation>
    <scope>NUCLEOTIDE SEQUENCE [LARGE SCALE GENOMIC DNA]</scope>
    <source>
        <strain evidence="2 3">So ceGT47</strain>
    </source>
</reference>
<dbReference type="Pfam" id="PF12679">
    <property type="entry name" value="ABC2_membrane_2"/>
    <property type="match status" value="1"/>
</dbReference>
<dbReference type="RefSeq" id="WP_129346599.1">
    <property type="nucleotide sequence ID" value="NZ_CP012670.1"/>
</dbReference>
<proteinExistence type="predicted"/>
<keyword evidence="1" id="KW-0472">Membrane</keyword>
<dbReference type="AlphaFoldDB" id="A0A4P2PWL6"/>